<dbReference type="InterPro" id="IPR038545">
    <property type="entry name" value="Znf_DBF_sf"/>
</dbReference>
<evidence type="ECO:0000256" key="4">
    <source>
        <dbReference type="ARBA" id="ARBA00022771"/>
    </source>
</evidence>
<dbReference type="EMBL" id="JASPKY010000158">
    <property type="protein sequence ID" value="KAK9729695.1"/>
    <property type="molecule type" value="Genomic_DNA"/>
</dbReference>
<sequence>MSDCDTIYWYCNIKLLSSELQSAEQQALKRLKSTKKSFDCTVCRKKVELNYRQGLSVSLQKHICNTQKSQGTTGPAKNILQEYELYQSVRYTNKIKEKLFFKDPENKYYLYTINIVDDIILCLICDCEIPGKANVMQHVNGSRHIKGLQQDYDVVLAFHKYFEKLKEEYQVLQRDFCIYDHTSIQCMLCSRILLLQNVKQHIEGPCFAMKRDNQDVIPVKYDPHIMATIYKDLLEYCLTVDDVNCLLLQNFGNGIYCLLCNANVTKHIYIHLDSSIHQANLANTKTLESLKQYHQIWTALPLHVQVEQTYFRRREQKITCTVCSTFFPYDADVLANHVNSMNHKMFLMKMKNTDDVSMNSQKQSSQSVSSRMSSRSTSVETDRTTSLSTSSSSSNIGNRNGANSAAKPDIGTPPIPSSPSYTNVPASLGIAKIPYDKSVLEELYPDGLMLFTVTMGTVKYPIIIKRETSKHCFICNADVSTPVLLHANSPEHIAHMGSDRRRELLKKFHDLWISLPQSDQCRQIAFKIEDDLVCMLCDKRMAYDIKELKSHIESWGHLQKVMTNGILNDFKQVPNFSQTLSNGIVPNSAASTVSNTIVDNRVDVSNEKPKSLQDLLSSVKNSNKQEINKSPEKKAENCSTKSGTVTYSKKVLNDLYGDELIHYYIRIGDVKYPLIQNMGTYKRCLICNIDLISSVLFHMNSLPHIHSRSHPEKIKQLKKYHDLWLNFSESDQLEQKYFEIGEKLTCTLCQKELEYDEEALTAHIFSIGHRNETWCLNNESSTVSGRLIDMLNSTEVDDSSDDEVIEGEPVEEQTPVSSKSNETSAIREIDSNSVVQPVNAHDIIFYDTSTLQTVYNNLLRYVVLIKNKRYFFIQNRHESKYCLICQLTFSDIDQHINSSQHRRNAANGVYVKRVRTYHSLFMSLNAKFHKEQIYFEPKENGVRCIVCQSNSLTRLPLMEHLNSHKHIRMVELQGLKISNFKSVPEANFTSKERKAIHHTALQSLKSNLEQYTVAVNNTYYYYIQNRGNSQYCLICKMVINDLNLHVSTLQHVGNLSNPTVLASLRKYYLLFWSVALHLQLEQIHFVPDQHGVKCLKCDFVCYTTELLKNHLNSKMHEENQHERIPEINSVEAVHEVSEDVSESDVMKQETCPTVRDNLLEYIIIIQGLGYFYIQNRHDSLYCLICRLTIKNAAEHVKSAEHLNNEKDDSILKSVRRYHELFAVLNRKSKRQQIHFAPHSNGVNCIKCDVFCATAIEIVEHLESFAHSGIYEIKPNTAMLLEDDVAVQEESPSNLYFDETLDVIYPNLTQYSIDVDNMTYPCIQKRSRGLFCLICQTALHSPIETHVTNESHIKRCQNPLFRKMISDYHKAFSELSSKQQLQQTEFELYADKLVCIPCDKVRPPTASSIKEHLESAQHYQNVMKIGRILEKSQHTRLTKEEAKDFSRFLLQSLNANLRQHAVIIKRCSYYYLQNRRKYKYCLICQMTIEDVDIHVDSLEHNVKKVDDQSLKSVRSFHLLFDNLPLELRIEQVHFAPAGRGVRCLLCEEMYSSLLPLKRHLKSPTHRDTSNVRRSEYSVVEADVLENISCLSEVSSDEEAPEELPTPAVVEGGDINNDSTTKICDNKYVLEHFNKSYCLLCEMHFAPGHLTTKRHLKKLDKTTNVNSVLHKRVETFLRNWDQVAPAYQHMKNEFLPASPTLTFCLKCAVNVEFSILEKHLSQFHGEVLYDLPEKLSLNFKSPTTRYPPHIVVKYFKENIPQCNVIYDSVAYPIFQKTIAGLCCLLCRTVIHVDVFTHLSSQSHLNHLINTSGKRKRKLIKYHDYLAGLPSKYHEQMYYFNNSSTSSFFCLLCNVGYGKKKMTLHLESLEHISNLFQQLPAKASGSSNNKQNFFEEEPKEPTEKKRDLFKGNDIQELLFPQKINEFVRKLHCLDVDIIQAPTKDKFFCFLCQTETNDVVKHTSLPQHELKLLDHSSNVEPVRVYHEEWRKIDQQNRRFQGAFFPVTTSIVFCKICCFNVEYKKLDNHLKRCHNDSVYTGKEQ</sequence>
<comment type="subcellular location">
    <subcellularLocation>
        <location evidence="1">Nucleus</location>
    </subcellularLocation>
</comment>
<feature type="region of interest" description="Disordered" evidence="10">
    <location>
        <begin position="356"/>
        <end position="418"/>
    </location>
</feature>
<evidence type="ECO:0000256" key="8">
    <source>
        <dbReference type="ARBA" id="ARBA00037948"/>
    </source>
</evidence>
<evidence type="ECO:0000256" key="7">
    <source>
        <dbReference type="ARBA" id="ARBA00023242"/>
    </source>
</evidence>
<evidence type="ECO:0000256" key="1">
    <source>
        <dbReference type="ARBA" id="ARBA00004123"/>
    </source>
</evidence>
<dbReference type="InterPro" id="IPR050527">
    <property type="entry name" value="Snail/Krueppel_Znf"/>
</dbReference>
<feature type="compositionally biased region" description="Low complexity" evidence="10">
    <location>
        <begin position="356"/>
        <end position="394"/>
    </location>
</feature>
<keyword evidence="5" id="KW-0862">Zinc</keyword>
<comment type="similarity">
    <text evidence="8">Belongs to the snail C2H2-type zinc-finger protein family.</text>
</comment>
<evidence type="ECO:0000313" key="13">
    <source>
        <dbReference type="Proteomes" id="UP001458880"/>
    </source>
</evidence>
<evidence type="ECO:0000259" key="11">
    <source>
        <dbReference type="PROSITE" id="PS51265"/>
    </source>
</evidence>
<dbReference type="SMART" id="SM00355">
    <property type="entry name" value="ZnF_C2H2"/>
    <property type="match status" value="11"/>
</dbReference>
<keyword evidence="7" id="KW-0539">Nucleus</keyword>
<proteinExistence type="inferred from homology"/>
<keyword evidence="13" id="KW-1185">Reference proteome</keyword>
<dbReference type="GO" id="GO:0008270">
    <property type="term" value="F:zinc ion binding"/>
    <property type="evidence" value="ECO:0007669"/>
    <property type="project" value="UniProtKB-KW"/>
</dbReference>
<organism evidence="12 13">
    <name type="scientific">Popillia japonica</name>
    <name type="common">Japanese beetle</name>
    <dbReference type="NCBI Taxonomy" id="7064"/>
    <lineage>
        <taxon>Eukaryota</taxon>
        <taxon>Metazoa</taxon>
        <taxon>Ecdysozoa</taxon>
        <taxon>Arthropoda</taxon>
        <taxon>Hexapoda</taxon>
        <taxon>Insecta</taxon>
        <taxon>Pterygota</taxon>
        <taxon>Neoptera</taxon>
        <taxon>Endopterygota</taxon>
        <taxon>Coleoptera</taxon>
        <taxon>Polyphaga</taxon>
        <taxon>Scarabaeiformia</taxon>
        <taxon>Scarabaeidae</taxon>
        <taxon>Rutelinae</taxon>
        <taxon>Popillia</taxon>
    </lineage>
</organism>
<dbReference type="Proteomes" id="UP001458880">
    <property type="component" value="Unassembled WGS sequence"/>
</dbReference>
<feature type="region of interest" description="Disordered" evidence="10">
    <location>
        <begin position="1880"/>
        <end position="1901"/>
    </location>
</feature>
<dbReference type="PANTHER" id="PTHR24388:SF54">
    <property type="entry name" value="PROTEIN ESCARGOT"/>
    <property type="match status" value="1"/>
</dbReference>
<keyword evidence="6" id="KW-0238">DNA-binding</keyword>
<dbReference type="Gene3D" id="6.10.250.3410">
    <property type="entry name" value="DBF zinc finger"/>
    <property type="match status" value="1"/>
</dbReference>
<dbReference type="InterPro" id="IPR003604">
    <property type="entry name" value="Matrin/U1-like-C_Znf_C2H2"/>
</dbReference>
<dbReference type="GO" id="GO:0005634">
    <property type="term" value="C:nucleus"/>
    <property type="evidence" value="ECO:0007669"/>
    <property type="project" value="UniProtKB-SubCell"/>
</dbReference>
<keyword evidence="3" id="KW-0677">Repeat</keyword>
<dbReference type="SMART" id="SM00451">
    <property type="entry name" value="ZnF_U1"/>
    <property type="match status" value="12"/>
</dbReference>
<evidence type="ECO:0000313" key="12">
    <source>
        <dbReference type="EMBL" id="KAK9729695.1"/>
    </source>
</evidence>
<gene>
    <name evidence="12" type="ORF">QE152_g15792</name>
</gene>
<evidence type="ECO:0000256" key="6">
    <source>
        <dbReference type="ARBA" id="ARBA00023125"/>
    </source>
</evidence>
<dbReference type="PANTHER" id="PTHR24388">
    <property type="entry name" value="ZINC FINGER PROTEIN"/>
    <property type="match status" value="1"/>
</dbReference>
<dbReference type="PROSITE" id="PS51265">
    <property type="entry name" value="ZF_DBF4"/>
    <property type="match status" value="1"/>
</dbReference>
<feature type="compositionally biased region" description="Acidic residues" evidence="10">
    <location>
        <begin position="798"/>
        <end position="811"/>
    </location>
</feature>
<feature type="compositionally biased region" description="Polar residues" evidence="10">
    <location>
        <begin position="814"/>
        <end position="824"/>
    </location>
</feature>
<keyword evidence="4 9" id="KW-0863">Zinc-finger</keyword>
<evidence type="ECO:0000256" key="10">
    <source>
        <dbReference type="SAM" id="MobiDB-lite"/>
    </source>
</evidence>
<dbReference type="InterPro" id="IPR006572">
    <property type="entry name" value="Znf_DBF"/>
</dbReference>
<protein>
    <recommendedName>
        <fullName evidence="11">DBF4-type domain-containing protein</fullName>
    </recommendedName>
</protein>
<dbReference type="PROSITE" id="PS00028">
    <property type="entry name" value="ZINC_FINGER_C2H2_1"/>
    <property type="match status" value="1"/>
</dbReference>
<dbReference type="GO" id="GO:0000981">
    <property type="term" value="F:DNA-binding transcription factor activity, RNA polymerase II-specific"/>
    <property type="evidence" value="ECO:0007669"/>
    <property type="project" value="TreeGrafter"/>
</dbReference>
<evidence type="ECO:0000256" key="5">
    <source>
        <dbReference type="ARBA" id="ARBA00022833"/>
    </source>
</evidence>
<feature type="domain" description="DBF4-type" evidence="11">
    <location>
        <begin position="875"/>
        <end position="924"/>
    </location>
</feature>
<reference evidence="12 13" key="1">
    <citation type="journal article" date="2024" name="BMC Genomics">
        <title>De novo assembly and annotation of Popillia japonica's genome with initial clues to its potential as an invasive pest.</title>
        <authorList>
            <person name="Cucini C."/>
            <person name="Boschi S."/>
            <person name="Funari R."/>
            <person name="Cardaioli E."/>
            <person name="Iannotti N."/>
            <person name="Marturano G."/>
            <person name="Paoli F."/>
            <person name="Bruttini M."/>
            <person name="Carapelli A."/>
            <person name="Frati F."/>
            <person name="Nardi F."/>
        </authorList>
    </citation>
    <scope>NUCLEOTIDE SEQUENCE [LARGE SCALE GENOMIC DNA]</scope>
    <source>
        <strain evidence="12">DMR45628</strain>
    </source>
</reference>
<evidence type="ECO:0000256" key="9">
    <source>
        <dbReference type="PROSITE-ProRule" id="PRU00600"/>
    </source>
</evidence>
<name>A0AAW1L7D4_POPJA</name>
<accession>A0AAW1L7D4</accession>
<evidence type="ECO:0000256" key="2">
    <source>
        <dbReference type="ARBA" id="ARBA00022723"/>
    </source>
</evidence>
<feature type="region of interest" description="Disordered" evidence="10">
    <location>
        <begin position="798"/>
        <end position="825"/>
    </location>
</feature>
<keyword evidence="2" id="KW-0479">Metal-binding</keyword>
<comment type="caution">
    <text evidence="12">The sequence shown here is derived from an EMBL/GenBank/DDBJ whole genome shotgun (WGS) entry which is preliminary data.</text>
</comment>
<evidence type="ECO:0000256" key="3">
    <source>
        <dbReference type="ARBA" id="ARBA00022737"/>
    </source>
</evidence>
<dbReference type="InterPro" id="IPR013087">
    <property type="entry name" value="Znf_C2H2_type"/>
</dbReference>
<dbReference type="GO" id="GO:0000978">
    <property type="term" value="F:RNA polymerase II cis-regulatory region sequence-specific DNA binding"/>
    <property type="evidence" value="ECO:0007669"/>
    <property type="project" value="TreeGrafter"/>
</dbReference>